<dbReference type="InterPro" id="IPR011993">
    <property type="entry name" value="PH-like_dom_sf"/>
</dbReference>
<comment type="similarity">
    <text evidence="1">Belongs to the protein kinase superfamily. AGC Ser/Thr protein kinase family. PDPK1 subfamily.</text>
</comment>
<dbReference type="SUPFAM" id="SSF56112">
    <property type="entry name" value="Protein kinase-like (PK-like)"/>
    <property type="match status" value="1"/>
</dbReference>
<evidence type="ECO:0000256" key="11">
    <source>
        <dbReference type="PROSITE-ProRule" id="PRU10141"/>
    </source>
</evidence>
<organism evidence="14 15">
    <name type="scientific">Schistosoma rodhaini</name>
    <dbReference type="NCBI Taxonomy" id="6188"/>
    <lineage>
        <taxon>Eukaryota</taxon>
        <taxon>Metazoa</taxon>
        <taxon>Spiralia</taxon>
        <taxon>Lophotrochozoa</taxon>
        <taxon>Platyhelminthes</taxon>
        <taxon>Trematoda</taxon>
        <taxon>Digenea</taxon>
        <taxon>Strigeidida</taxon>
        <taxon>Schistosomatoidea</taxon>
        <taxon>Schistosomatidae</taxon>
        <taxon>Schistosoma</taxon>
    </lineage>
</organism>
<dbReference type="InterPro" id="IPR050236">
    <property type="entry name" value="Ser_Thr_kinase_AGC"/>
</dbReference>
<protein>
    <recommendedName>
        <fullName evidence="3">3-phosphoinositide-dependent protein kinase 1</fullName>
        <ecNumber evidence="2">2.7.11.1</ecNumber>
    </recommendedName>
</protein>
<keyword evidence="6 11" id="KW-0547">Nucleotide-binding</keyword>
<comment type="catalytic activity">
    <reaction evidence="10">
        <text>L-seryl-[protein] + ATP = O-phospho-L-seryl-[protein] + ADP + H(+)</text>
        <dbReference type="Rhea" id="RHEA:17989"/>
        <dbReference type="Rhea" id="RHEA-COMP:9863"/>
        <dbReference type="Rhea" id="RHEA-COMP:11604"/>
        <dbReference type="ChEBI" id="CHEBI:15378"/>
        <dbReference type="ChEBI" id="CHEBI:29999"/>
        <dbReference type="ChEBI" id="CHEBI:30616"/>
        <dbReference type="ChEBI" id="CHEBI:83421"/>
        <dbReference type="ChEBI" id="CHEBI:456216"/>
        <dbReference type="EC" id="2.7.11.1"/>
    </reaction>
</comment>
<keyword evidence="14" id="KW-1185">Reference proteome</keyword>
<evidence type="ECO:0000256" key="8">
    <source>
        <dbReference type="ARBA" id="ARBA00022840"/>
    </source>
</evidence>
<dbReference type="PROSITE" id="PS00107">
    <property type="entry name" value="PROTEIN_KINASE_ATP"/>
    <property type="match status" value="1"/>
</dbReference>
<sequence length="507" mass="58151">MFFTKLTWLLLLRILKIFNFCRAMSADSLNSITRPIPKPSDFKFGKEIGQGTFSTVYVVQEISTSSEFAMKVVDKQRVWRYKAVDSVLMEKEVLKRTNHIFIIRLHCTFQDSTRLFYLLEYARCGELLSYLTYFTSLSVHCTRFYAAEILTALDYLHSMSIVHRDLKPENVLLTDKMHIKLADFGSAVILNSPNIKAPSFTGTPEYVSPEMLSRISRQSDSTPNSESSQDLTYLMDFWAFGCIIYQLISGSPPFRKGGPVHEYETFQKILSLSYTFAPNFDPIAKDLVEKLLVISPSERLGSPSCGGSISVRQHMFFSEIKWDILPYQEPPLLVPNLEPIASEGWDNLPVGFNEAEKYHLSRELGLSPSQITEDDRIRLLNAQGKHNPFNRFVRGRLILKQGILFKRRGLFARKRMFLLTEGPHLFYIDVENMTLKGEVGWSDSLTVELRSNKLFFIHVLNKTYYLEDPSGHADDWVKQITSVKSRYFKDTQTLCSSDPSTSIHLGI</sequence>
<dbReference type="SUPFAM" id="SSF50729">
    <property type="entry name" value="PH domain-like"/>
    <property type="match status" value="1"/>
</dbReference>
<keyword evidence="8 11" id="KW-0067">ATP-binding</keyword>
<dbReference type="Proteomes" id="UP000050792">
    <property type="component" value="Unassembled WGS sequence"/>
</dbReference>
<dbReference type="WBParaSite" id="SRDH1_67950.1">
    <property type="protein sequence ID" value="SRDH1_67950.1"/>
    <property type="gene ID" value="SRDH1_67950"/>
</dbReference>
<feature type="binding site" evidence="11">
    <location>
        <position position="71"/>
    </location>
    <ligand>
        <name>ATP</name>
        <dbReference type="ChEBI" id="CHEBI:30616"/>
    </ligand>
</feature>
<comment type="catalytic activity">
    <reaction evidence="9">
        <text>L-threonyl-[protein] + ATP = O-phospho-L-threonyl-[protein] + ADP + H(+)</text>
        <dbReference type="Rhea" id="RHEA:46608"/>
        <dbReference type="Rhea" id="RHEA-COMP:11060"/>
        <dbReference type="Rhea" id="RHEA-COMP:11605"/>
        <dbReference type="ChEBI" id="CHEBI:15378"/>
        <dbReference type="ChEBI" id="CHEBI:30013"/>
        <dbReference type="ChEBI" id="CHEBI:30616"/>
        <dbReference type="ChEBI" id="CHEBI:61977"/>
        <dbReference type="ChEBI" id="CHEBI:456216"/>
        <dbReference type="EC" id="2.7.11.1"/>
    </reaction>
</comment>
<proteinExistence type="inferred from homology"/>
<evidence type="ECO:0000256" key="4">
    <source>
        <dbReference type="ARBA" id="ARBA00022527"/>
    </source>
</evidence>
<evidence type="ECO:0000256" key="9">
    <source>
        <dbReference type="ARBA" id="ARBA00047899"/>
    </source>
</evidence>
<keyword evidence="7" id="KW-0418">Kinase</keyword>
<dbReference type="InterPro" id="IPR008271">
    <property type="entry name" value="Ser/Thr_kinase_AS"/>
</dbReference>
<dbReference type="Gene3D" id="2.30.29.30">
    <property type="entry name" value="Pleckstrin-homology domain (PH domain)/Phosphotyrosine-binding domain (PTB)"/>
    <property type="match status" value="1"/>
</dbReference>
<dbReference type="InterPro" id="IPR033931">
    <property type="entry name" value="PDK1-typ_PH"/>
</dbReference>
<dbReference type="Gene3D" id="1.10.510.10">
    <property type="entry name" value="Transferase(Phosphotransferase) domain 1"/>
    <property type="match status" value="1"/>
</dbReference>
<dbReference type="AlphaFoldDB" id="A0AA85FWV9"/>
<reference evidence="14" key="1">
    <citation type="submission" date="2022-06" db="EMBL/GenBank/DDBJ databases">
        <authorList>
            <person name="Berger JAMES D."/>
            <person name="Berger JAMES D."/>
        </authorList>
    </citation>
    <scope>NUCLEOTIDE SEQUENCE [LARGE SCALE GENOMIC DNA]</scope>
</reference>
<dbReference type="FunFam" id="3.30.200.20:FF:000042">
    <property type="entry name" value="Aurora kinase A"/>
    <property type="match status" value="1"/>
</dbReference>
<evidence type="ECO:0000313" key="14">
    <source>
        <dbReference type="Proteomes" id="UP000050792"/>
    </source>
</evidence>
<evidence type="ECO:0000256" key="1">
    <source>
        <dbReference type="ARBA" id="ARBA00010006"/>
    </source>
</evidence>
<evidence type="ECO:0000256" key="5">
    <source>
        <dbReference type="ARBA" id="ARBA00022679"/>
    </source>
</evidence>
<dbReference type="CDD" id="cd01262">
    <property type="entry name" value="PH_PDK1"/>
    <property type="match status" value="1"/>
</dbReference>
<feature type="domain" description="Protein kinase" evidence="13">
    <location>
        <begin position="42"/>
        <end position="317"/>
    </location>
</feature>
<dbReference type="SMART" id="SM00220">
    <property type="entry name" value="S_TKc"/>
    <property type="match status" value="1"/>
</dbReference>
<evidence type="ECO:0000313" key="15">
    <source>
        <dbReference type="WBParaSite" id="SRDH1_67950.1"/>
    </source>
</evidence>
<name>A0AA85FWV9_9TREM</name>
<keyword evidence="5" id="KW-0808">Transferase</keyword>
<dbReference type="PANTHER" id="PTHR24356:SF163">
    <property type="entry name" value="3-PHOSPHOINOSITIDE-DEPENDENT PROTEIN KINASE 1-RELATED"/>
    <property type="match status" value="1"/>
</dbReference>
<dbReference type="InterPro" id="IPR039046">
    <property type="entry name" value="PDPK1"/>
</dbReference>
<evidence type="ECO:0000256" key="10">
    <source>
        <dbReference type="ARBA" id="ARBA00048679"/>
    </source>
</evidence>
<evidence type="ECO:0000256" key="12">
    <source>
        <dbReference type="SAM" id="SignalP"/>
    </source>
</evidence>
<evidence type="ECO:0000256" key="2">
    <source>
        <dbReference type="ARBA" id="ARBA00012513"/>
    </source>
</evidence>
<dbReference type="GO" id="GO:0005524">
    <property type="term" value="F:ATP binding"/>
    <property type="evidence" value="ECO:0007669"/>
    <property type="project" value="UniProtKB-UniRule"/>
</dbReference>
<dbReference type="Pfam" id="PF00069">
    <property type="entry name" value="Pkinase"/>
    <property type="match status" value="1"/>
</dbReference>
<feature type="chain" id="PRO_5041736782" description="3-phosphoinositide-dependent protein kinase 1" evidence="12">
    <location>
        <begin position="24"/>
        <end position="507"/>
    </location>
</feature>
<dbReference type="InterPro" id="IPR017441">
    <property type="entry name" value="Protein_kinase_ATP_BS"/>
</dbReference>
<dbReference type="PROSITE" id="PS50011">
    <property type="entry name" value="PROTEIN_KINASE_DOM"/>
    <property type="match status" value="1"/>
</dbReference>
<dbReference type="PANTHER" id="PTHR24356">
    <property type="entry name" value="SERINE/THREONINE-PROTEIN KINASE"/>
    <property type="match status" value="1"/>
</dbReference>
<dbReference type="PROSITE" id="PS00108">
    <property type="entry name" value="PROTEIN_KINASE_ST"/>
    <property type="match status" value="1"/>
</dbReference>
<feature type="signal peptide" evidence="12">
    <location>
        <begin position="1"/>
        <end position="23"/>
    </location>
</feature>
<evidence type="ECO:0000256" key="6">
    <source>
        <dbReference type="ARBA" id="ARBA00022741"/>
    </source>
</evidence>
<reference evidence="15" key="2">
    <citation type="submission" date="2023-11" db="UniProtKB">
        <authorList>
            <consortium name="WormBaseParasite"/>
        </authorList>
    </citation>
    <scope>IDENTIFICATION</scope>
</reference>
<keyword evidence="4" id="KW-0723">Serine/threonine-protein kinase</keyword>
<dbReference type="GO" id="GO:0035556">
    <property type="term" value="P:intracellular signal transduction"/>
    <property type="evidence" value="ECO:0007669"/>
    <property type="project" value="TreeGrafter"/>
</dbReference>
<dbReference type="GO" id="GO:0004674">
    <property type="term" value="F:protein serine/threonine kinase activity"/>
    <property type="evidence" value="ECO:0007669"/>
    <property type="project" value="UniProtKB-KW"/>
</dbReference>
<dbReference type="Gene3D" id="3.30.200.20">
    <property type="entry name" value="Phosphorylase Kinase, domain 1"/>
    <property type="match status" value="1"/>
</dbReference>
<dbReference type="CDD" id="cd05581">
    <property type="entry name" value="STKc_PDK1"/>
    <property type="match status" value="1"/>
</dbReference>
<evidence type="ECO:0000259" key="13">
    <source>
        <dbReference type="PROSITE" id="PS50011"/>
    </source>
</evidence>
<dbReference type="EC" id="2.7.11.1" evidence="2"/>
<dbReference type="InterPro" id="IPR011009">
    <property type="entry name" value="Kinase-like_dom_sf"/>
</dbReference>
<evidence type="ECO:0000256" key="3">
    <source>
        <dbReference type="ARBA" id="ARBA00018538"/>
    </source>
</evidence>
<dbReference type="Pfam" id="PF14593">
    <property type="entry name" value="PH_3"/>
    <property type="match status" value="1"/>
</dbReference>
<dbReference type="InterPro" id="IPR000719">
    <property type="entry name" value="Prot_kinase_dom"/>
</dbReference>
<keyword evidence="12" id="KW-0732">Signal</keyword>
<accession>A0AA85FWV9</accession>
<evidence type="ECO:0000256" key="7">
    <source>
        <dbReference type="ARBA" id="ARBA00022777"/>
    </source>
</evidence>